<dbReference type="GO" id="GO:0051045">
    <property type="term" value="P:negative regulation of membrane protein ectodomain proteolysis"/>
    <property type="evidence" value="ECO:0007669"/>
    <property type="project" value="TreeGrafter"/>
</dbReference>
<dbReference type="OrthoDB" id="5792739at2759"/>
<gene>
    <name evidence="8" type="ORF">EVEC_LOCUS1677</name>
</gene>
<evidence type="ECO:0000313" key="8">
    <source>
        <dbReference type="EMBL" id="VDD86534.1"/>
    </source>
</evidence>
<evidence type="ECO:0000259" key="7">
    <source>
        <dbReference type="PROSITE" id="PS50189"/>
    </source>
</evidence>
<dbReference type="SMART" id="SM00206">
    <property type="entry name" value="NTR"/>
    <property type="match status" value="1"/>
</dbReference>
<dbReference type="GO" id="GO:0002020">
    <property type="term" value="F:protease binding"/>
    <property type="evidence" value="ECO:0007669"/>
    <property type="project" value="TreeGrafter"/>
</dbReference>
<dbReference type="GO" id="GO:0005615">
    <property type="term" value="C:extracellular space"/>
    <property type="evidence" value="ECO:0007669"/>
    <property type="project" value="TreeGrafter"/>
</dbReference>
<feature type="disulfide bond" evidence="5">
    <location>
        <begin position="25"/>
        <end position="101"/>
    </location>
</feature>
<keyword evidence="4" id="KW-0479">Metal-binding</keyword>
<evidence type="ECO:0000256" key="5">
    <source>
        <dbReference type="PIRSR" id="PIRSR601820-3"/>
    </source>
</evidence>
<comment type="subcellular location">
    <subcellularLocation>
        <location evidence="1">Secreted</location>
    </subcellularLocation>
</comment>
<keyword evidence="2" id="KW-0964">Secreted</keyword>
<evidence type="ECO:0000256" key="1">
    <source>
        <dbReference type="ARBA" id="ARBA00004613"/>
    </source>
</evidence>
<dbReference type="Gene3D" id="2.40.50.120">
    <property type="match status" value="1"/>
</dbReference>
<feature type="signal peptide" evidence="6">
    <location>
        <begin position="1"/>
        <end position="24"/>
    </location>
</feature>
<evidence type="ECO:0000256" key="2">
    <source>
        <dbReference type="ARBA" id="ARBA00022525"/>
    </source>
</evidence>
<dbReference type="GO" id="GO:0008191">
    <property type="term" value="F:metalloendopeptidase inhibitor activity"/>
    <property type="evidence" value="ECO:0007669"/>
    <property type="project" value="InterPro"/>
</dbReference>
<accession>A0A0N4UWT7</accession>
<dbReference type="GO" id="GO:0046872">
    <property type="term" value="F:metal ion binding"/>
    <property type="evidence" value="ECO:0007669"/>
    <property type="project" value="UniProtKB-KW"/>
</dbReference>
<organism evidence="10">
    <name type="scientific">Enterobius vermicularis</name>
    <name type="common">Human pinworm</name>
    <dbReference type="NCBI Taxonomy" id="51028"/>
    <lineage>
        <taxon>Eukaryota</taxon>
        <taxon>Metazoa</taxon>
        <taxon>Ecdysozoa</taxon>
        <taxon>Nematoda</taxon>
        <taxon>Chromadorea</taxon>
        <taxon>Rhabditida</taxon>
        <taxon>Spirurina</taxon>
        <taxon>Oxyuridomorpha</taxon>
        <taxon>Oxyuroidea</taxon>
        <taxon>Oxyuridae</taxon>
        <taxon>Enterobius</taxon>
    </lineage>
</organism>
<dbReference type="AlphaFoldDB" id="A0A0N4UWT7"/>
<reference evidence="10" key="1">
    <citation type="submission" date="2017-02" db="UniProtKB">
        <authorList>
            <consortium name="WormBaseParasite"/>
        </authorList>
    </citation>
    <scope>IDENTIFICATION</scope>
</reference>
<evidence type="ECO:0000313" key="10">
    <source>
        <dbReference type="WBParaSite" id="EVEC_0000196901-mRNA-1"/>
    </source>
</evidence>
<dbReference type="PROSITE" id="PS51257">
    <property type="entry name" value="PROKAR_LIPOPROTEIN"/>
    <property type="match status" value="1"/>
</dbReference>
<evidence type="ECO:0000256" key="4">
    <source>
        <dbReference type="PIRSR" id="PIRSR601820-1"/>
    </source>
</evidence>
<dbReference type="Proteomes" id="UP000274131">
    <property type="component" value="Unassembled WGS sequence"/>
</dbReference>
<feature type="binding site" evidence="4">
    <location>
        <position position="25"/>
    </location>
    <ligand>
        <name>Zn(2+)</name>
        <dbReference type="ChEBI" id="CHEBI:29105"/>
        <note>ligand shared with metalloproteinase partner</note>
    </ligand>
</feature>
<dbReference type="WBParaSite" id="EVEC_0000196901-mRNA-1">
    <property type="protein sequence ID" value="EVEC_0000196901-mRNA-1"/>
    <property type="gene ID" value="EVEC_0000196901"/>
</dbReference>
<dbReference type="InterPro" id="IPR008993">
    <property type="entry name" value="TIMP-like_OB-fold"/>
</dbReference>
<name>A0A0N4UWT7_ENTVE</name>
<dbReference type="Pfam" id="PF00965">
    <property type="entry name" value="TIMP"/>
    <property type="match status" value="1"/>
</dbReference>
<dbReference type="CDD" id="cd03577">
    <property type="entry name" value="NTR_TIMP_like"/>
    <property type="match status" value="1"/>
</dbReference>
<feature type="disulfide bond" evidence="5">
    <location>
        <begin position="27"/>
        <end position="127"/>
    </location>
</feature>
<keyword evidence="9" id="KW-1185">Reference proteome</keyword>
<dbReference type="PROSITE" id="PS50189">
    <property type="entry name" value="NTR"/>
    <property type="match status" value="1"/>
</dbReference>
<dbReference type="PANTHER" id="PTHR11844:SF25">
    <property type="entry name" value="NTR DOMAIN-CONTAINING PROTEIN"/>
    <property type="match status" value="1"/>
</dbReference>
<feature type="chain" id="PRO_5043122513" evidence="6">
    <location>
        <begin position="25"/>
        <end position="163"/>
    </location>
</feature>
<protein>
    <submittedName>
        <fullName evidence="10">NTR domain-containing protein</fullName>
    </submittedName>
</protein>
<proteinExistence type="predicted"/>
<feature type="domain" description="NTR" evidence="7">
    <location>
        <begin position="25"/>
        <end position="162"/>
    </location>
</feature>
<dbReference type="InterPro" id="IPR001820">
    <property type="entry name" value="TIMP"/>
</dbReference>
<evidence type="ECO:0000256" key="3">
    <source>
        <dbReference type="ARBA" id="ARBA00023157"/>
    </source>
</evidence>
<reference evidence="8 9" key="2">
    <citation type="submission" date="2018-10" db="EMBL/GenBank/DDBJ databases">
        <authorList>
            <consortium name="Pathogen Informatics"/>
        </authorList>
    </citation>
    <scope>NUCLEOTIDE SEQUENCE [LARGE SCALE GENOMIC DNA]</scope>
</reference>
<keyword evidence="3 5" id="KW-1015">Disulfide bond</keyword>
<keyword evidence="6" id="KW-0732">Signal</keyword>
<dbReference type="EMBL" id="UXUI01007250">
    <property type="protein sequence ID" value="VDD86534.1"/>
    <property type="molecule type" value="Genomic_DNA"/>
</dbReference>
<sequence>MKYRCTALFLSVVLLEILLPSTAACSCAKVTAQKAFCRADWVCHVHIDRGSSLSDVKKRLRPPTDYFRYDVKHIEIFKVFLNLKLFDLPTAVYTFKEASACGIQLRIGKDYLLSGTVNEGNLMTGICSQLLEPSHTGVIMEWSAVSDNLKKKLRNDKLVSSCN</sequence>
<dbReference type="STRING" id="51028.A0A0N4UWT7"/>
<dbReference type="InterPro" id="IPR001134">
    <property type="entry name" value="Netrin_domain"/>
</dbReference>
<dbReference type="SUPFAM" id="SSF50242">
    <property type="entry name" value="TIMP-like"/>
    <property type="match status" value="1"/>
</dbReference>
<dbReference type="PANTHER" id="PTHR11844">
    <property type="entry name" value="METALLOPROTEASE INHIBITOR"/>
    <property type="match status" value="1"/>
</dbReference>
<evidence type="ECO:0000313" key="9">
    <source>
        <dbReference type="Proteomes" id="UP000274131"/>
    </source>
</evidence>
<evidence type="ECO:0000256" key="6">
    <source>
        <dbReference type="SAM" id="SignalP"/>
    </source>
</evidence>
<keyword evidence="4" id="KW-0862">Zinc</keyword>
<dbReference type="GO" id="GO:0031012">
    <property type="term" value="C:extracellular matrix"/>
    <property type="evidence" value="ECO:0007669"/>
    <property type="project" value="TreeGrafter"/>
</dbReference>